<organism evidence="1 2">
    <name type="scientific">Meganyctiphanes norvegica</name>
    <name type="common">Northern krill</name>
    <name type="synonym">Thysanopoda norvegica</name>
    <dbReference type="NCBI Taxonomy" id="48144"/>
    <lineage>
        <taxon>Eukaryota</taxon>
        <taxon>Metazoa</taxon>
        <taxon>Ecdysozoa</taxon>
        <taxon>Arthropoda</taxon>
        <taxon>Crustacea</taxon>
        <taxon>Multicrustacea</taxon>
        <taxon>Malacostraca</taxon>
        <taxon>Eumalacostraca</taxon>
        <taxon>Eucarida</taxon>
        <taxon>Euphausiacea</taxon>
        <taxon>Euphausiidae</taxon>
        <taxon>Meganyctiphanes</taxon>
    </lineage>
</organism>
<dbReference type="EMBL" id="CAXKWB010013039">
    <property type="protein sequence ID" value="CAL4106353.1"/>
    <property type="molecule type" value="Genomic_DNA"/>
</dbReference>
<keyword evidence="2" id="KW-1185">Reference proteome</keyword>
<dbReference type="AlphaFoldDB" id="A0AAV2R0Z1"/>
<name>A0AAV2R0Z1_MEGNR</name>
<evidence type="ECO:0000313" key="1">
    <source>
        <dbReference type="EMBL" id="CAL4106353.1"/>
    </source>
</evidence>
<proteinExistence type="predicted"/>
<dbReference type="Proteomes" id="UP001497623">
    <property type="component" value="Unassembled WGS sequence"/>
</dbReference>
<sequence length="190" mass="21823">MVLRVFWIHQALNMEAIILPVINQGIMEEAYINREVTVLLILPHMSHRSLHLHPPMPHHSLHMFHLSLHMFNHNLHTILLNLHTPPLTLHPNQSITLQSQYILHQNLSILLLPNQPTIHPSQLTNTQPNLLYNTITTHTNTNTPTLTTMLLDSQHQSLPMSLPMTLETMHGLKMIKVPQSRGLIFLAKNL</sequence>
<gene>
    <name evidence="1" type="ORF">MNOR_LOCUS18318</name>
</gene>
<comment type="caution">
    <text evidence="1">The sequence shown here is derived from an EMBL/GenBank/DDBJ whole genome shotgun (WGS) entry which is preliminary data.</text>
</comment>
<evidence type="ECO:0000313" key="2">
    <source>
        <dbReference type="Proteomes" id="UP001497623"/>
    </source>
</evidence>
<protein>
    <submittedName>
        <fullName evidence="1">Uncharacterized protein</fullName>
    </submittedName>
</protein>
<reference evidence="1 2" key="1">
    <citation type="submission" date="2024-05" db="EMBL/GenBank/DDBJ databases">
        <authorList>
            <person name="Wallberg A."/>
        </authorList>
    </citation>
    <scope>NUCLEOTIDE SEQUENCE [LARGE SCALE GENOMIC DNA]</scope>
</reference>
<accession>A0AAV2R0Z1</accession>